<dbReference type="STRING" id="662367.SAMN05216167_101513"/>
<gene>
    <name evidence="2" type="ORF">SAMN05216167_101513</name>
</gene>
<dbReference type="Pfam" id="PF12680">
    <property type="entry name" value="SnoaL_2"/>
    <property type="match status" value="1"/>
</dbReference>
<protein>
    <submittedName>
        <fullName evidence="2">Ketosteroid isomerase-related protein</fullName>
    </submittedName>
</protein>
<keyword evidence="3" id="KW-1185">Reference proteome</keyword>
<accession>A0A1I1GSC0</accession>
<dbReference type="GO" id="GO:0016853">
    <property type="term" value="F:isomerase activity"/>
    <property type="evidence" value="ECO:0007669"/>
    <property type="project" value="UniProtKB-KW"/>
</dbReference>
<dbReference type="AlphaFoldDB" id="A0A1I1GSC0"/>
<evidence type="ECO:0000313" key="2">
    <source>
        <dbReference type="EMBL" id="SFC12768.1"/>
    </source>
</evidence>
<dbReference type="InterPro" id="IPR032710">
    <property type="entry name" value="NTF2-like_dom_sf"/>
</dbReference>
<sequence>MDYQDLLNRAYQAFNARDIDSVLALMHADVDWPNGWEGGYEHGHNAVRTYWTRQWQQLDPRVLPISFQLRPDGRIEVVVHQVIKELTGKILADEQVKHIYTLNEGKIARMDIEHVANNS</sequence>
<evidence type="ECO:0000313" key="3">
    <source>
        <dbReference type="Proteomes" id="UP000198598"/>
    </source>
</evidence>
<feature type="domain" description="SnoaL-like" evidence="1">
    <location>
        <begin position="9"/>
        <end position="110"/>
    </location>
</feature>
<dbReference type="SUPFAM" id="SSF54427">
    <property type="entry name" value="NTF2-like"/>
    <property type="match status" value="1"/>
</dbReference>
<dbReference type="EMBL" id="FOLQ01000001">
    <property type="protein sequence ID" value="SFC12768.1"/>
    <property type="molecule type" value="Genomic_DNA"/>
</dbReference>
<dbReference type="InterPro" id="IPR037401">
    <property type="entry name" value="SnoaL-like"/>
</dbReference>
<name>A0A1I1GSC0_9BACT</name>
<dbReference type="RefSeq" id="WP_093822868.1">
    <property type="nucleotide sequence ID" value="NZ_FOLQ01000001.1"/>
</dbReference>
<evidence type="ECO:0000259" key="1">
    <source>
        <dbReference type="Pfam" id="PF12680"/>
    </source>
</evidence>
<proteinExistence type="predicted"/>
<reference evidence="2 3" key="1">
    <citation type="submission" date="2016-10" db="EMBL/GenBank/DDBJ databases">
        <authorList>
            <person name="de Groot N.N."/>
        </authorList>
    </citation>
    <scope>NUCLEOTIDE SEQUENCE [LARGE SCALE GENOMIC DNA]</scope>
    <source>
        <strain evidence="2 3">DSM 26130</strain>
    </source>
</reference>
<dbReference type="Gene3D" id="3.10.450.50">
    <property type="match status" value="1"/>
</dbReference>
<dbReference type="Proteomes" id="UP000198598">
    <property type="component" value="Unassembled WGS sequence"/>
</dbReference>
<dbReference type="OrthoDB" id="1353852at2"/>
<organism evidence="2 3">
    <name type="scientific">Spirosoma endophyticum</name>
    <dbReference type="NCBI Taxonomy" id="662367"/>
    <lineage>
        <taxon>Bacteria</taxon>
        <taxon>Pseudomonadati</taxon>
        <taxon>Bacteroidota</taxon>
        <taxon>Cytophagia</taxon>
        <taxon>Cytophagales</taxon>
        <taxon>Cytophagaceae</taxon>
        <taxon>Spirosoma</taxon>
    </lineage>
</organism>
<keyword evidence="2" id="KW-0413">Isomerase</keyword>